<organism evidence="1 2">
    <name type="scientific">Natronocella acetinitrilica</name>
    <dbReference type="NCBI Taxonomy" id="414046"/>
    <lineage>
        <taxon>Bacteria</taxon>
        <taxon>Pseudomonadati</taxon>
        <taxon>Pseudomonadota</taxon>
        <taxon>Gammaproteobacteria</taxon>
        <taxon>Chromatiales</taxon>
        <taxon>Ectothiorhodospiraceae</taxon>
        <taxon>Natronocella</taxon>
    </lineage>
</organism>
<evidence type="ECO:0000313" key="1">
    <source>
        <dbReference type="EMBL" id="MCP1677170.1"/>
    </source>
</evidence>
<dbReference type="AlphaFoldDB" id="A0AAE3G788"/>
<name>A0AAE3G788_9GAMM</name>
<gene>
    <name evidence="1" type="ORF">J2T57_004347</name>
</gene>
<reference evidence="1" key="1">
    <citation type="submission" date="2022-03" db="EMBL/GenBank/DDBJ databases">
        <title>Genomic Encyclopedia of Type Strains, Phase III (KMG-III): the genomes of soil and plant-associated and newly described type strains.</title>
        <authorList>
            <person name="Whitman W."/>
        </authorList>
    </citation>
    <scope>NUCLEOTIDE SEQUENCE</scope>
    <source>
        <strain evidence="1">ANL 6-2</strain>
    </source>
</reference>
<dbReference type="Proteomes" id="UP001205843">
    <property type="component" value="Unassembled WGS sequence"/>
</dbReference>
<proteinExistence type="predicted"/>
<dbReference type="EMBL" id="JALJXV010000015">
    <property type="protein sequence ID" value="MCP1677170.1"/>
    <property type="molecule type" value="Genomic_DNA"/>
</dbReference>
<sequence length="161" mass="17844">MTNKSNKVDWHISMKHGLRRALTNSSLDRLMEATEKAKAKVRARGEHAFHVIKNLFYRGLAKNQAQLFLAVRACQSGARAATNARPPGGGCVLNMEIARKTAKTEQKDIESRSFPDPFACFIDCIGISSTLPRRTPASNRLFTYQFIAVTDTDTGGAFRIV</sequence>
<evidence type="ECO:0000313" key="2">
    <source>
        <dbReference type="Proteomes" id="UP001205843"/>
    </source>
</evidence>
<comment type="caution">
    <text evidence="1">The sequence shown here is derived from an EMBL/GenBank/DDBJ whole genome shotgun (WGS) entry which is preliminary data.</text>
</comment>
<protein>
    <submittedName>
        <fullName evidence="1">Uncharacterized protein</fullName>
    </submittedName>
</protein>
<keyword evidence="2" id="KW-1185">Reference proteome</keyword>
<accession>A0AAE3G788</accession>